<evidence type="ECO:0000256" key="3">
    <source>
        <dbReference type="ARBA" id="ARBA00022771"/>
    </source>
</evidence>
<evidence type="ECO:0000259" key="9">
    <source>
        <dbReference type="PROSITE" id="PS50157"/>
    </source>
</evidence>
<keyword evidence="11" id="KW-1185">Reference proteome</keyword>
<evidence type="ECO:0000256" key="8">
    <source>
        <dbReference type="SAM" id="SignalP"/>
    </source>
</evidence>
<name>A0AAD1TAT9_PELCU</name>
<dbReference type="PROSITE" id="PS50157">
    <property type="entry name" value="ZINC_FINGER_C2H2_2"/>
    <property type="match status" value="6"/>
</dbReference>
<evidence type="ECO:0000256" key="2">
    <source>
        <dbReference type="ARBA" id="ARBA00022737"/>
    </source>
</evidence>
<evidence type="ECO:0000313" key="11">
    <source>
        <dbReference type="Proteomes" id="UP001295444"/>
    </source>
</evidence>
<organism evidence="10 11">
    <name type="scientific">Pelobates cultripes</name>
    <name type="common">Western spadefoot toad</name>
    <dbReference type="NCBI Taxonomy" id="61616"/>
    <lineage>
        <taxon>Eukaryota</taxon>
        <taxon>Metazoa</taxon>
        <taxon>Chordata</taxon>
        <taxon>Craniata</taxon>
        <taxon>Vertebrata</taxon>
        <taxon>Euteleostomi</taxon>
        <taxon>Amphibia</taxon>
        <taxon>Batrachia</taxon>
        <taxon>Anura</taxon>
        <taxon>Pelobatoidea</taxon>
        <taxon>Pelobatidae</taxon>
        <taxon>Pelobates</taxon>
    </lineage>
</organism>
<dbReference type="InterPro" id="IPR036236">
    <property type="entry name" value="Znf_C2H2_sf"/>
</dbReference>
<feature type="domain" description="C2H2-type" evidence="9">
    <location>
        <begin position="383"/>
        <end position="410"/>
    </location>
</feature>
<keyword evidence="2" id="KW-0677">Repeat</keyword>
<feature type="region of interest" description="Disordered" evidence="7">
    <location>
        <begin position="193"/>
        <end position="229"/>
    </location>
</feature>
<feature type="domain" description="C2H2-type" evidence="9">
    <location>
        <begin position="559"/>
        <end position="586"/>
    </location>
</feature>
<gene>
    <name evidence="10" type="ORF">PECUL_23A011144</name>
</gene>
<dbReference type="FunFam" id="3.30.160.60:FF:000358">
    <property type="entry name" value="zinc finger protein 24"/>
    <property type="match status" value="1"/>
</dbReference>
<dbReference type="PROSITE" id="PS00028">
    <property type="entry name" value="ZINC_FINGER_C2H2_1"/>
    <property type="match status" value="6"/>
</dbReference>
<sequence>MTFVIQLFLFLSQEVQWLTLYESVFIKISALRTKYTIQLTMDLAWSEKTKRVLNITLEIVYLLIGVDYIEVKKHIEHIPYSRIPSKAVFCRSQKPKHVSPPSLIHERTNEQKILELTNQIIELLTGEVPIWCDNVFMEQWDSLEGQTDPVIDMFTSNHLPLTSVDFSESKNSSALIKDELSTSEVNLTDIYASTEHPQTEYPSTQVKEESTSGKEGNLTDISTPTENPKAEHLSTHIKEELASSHKDITDIFTPTEHPQTEHLSTHIKEELASSDKYITDIFTPTEHAQTEHTSIHIKEESVSSEEENHIDTDIYTDTEHTQIDYTSIHIKEESALDEEDLTDTDTFTPTEHPQTEYTSIHIKEESVSCEEGNLTDTDINVIYNCPKCQITFKSQTEFIHHRTDHKQEISGCNEHKKEKAYTTESSETDTCFSQFSSLDPSHKVHMGEKPMICTCGKCICPNAKHQKLQPKEKPYGCSECGKFFSRKSDLVVHQRIHTGKMPYLCLECGKCFNRKSVLVRHQRVHTGEKPYSCSQCGKYFTHKSGLVKHQRIHTGEKPYSCPYCGKCFTQNSHFITHKRIHTGEKLYSCSECGERFRRRTQLSKHVRIHNKE</sequence>
<dbReference type="PANTHER" id="PTHR24377">
    <property type="entry name" value="IP01015P-RELATED"/>
    <property type="match status" value="1"/>
</dbReference>
<dbReference type="InterPro" id="IPR013087">
    <property type="entry name" value="Znf_C2H2_type"/>
</dbReference>
<feature type="domain" description="C2H2-type" evidence="9">
    <location>
        <begin position="531"/>
        <end position="558"/>
    </location>
</feature>
<evidence type="ECO:0000256" key="1">
    <source>
        <dbReference type="ARBA" id="ARBA00022723"/>
    </source>
</evidence>
<dbReference type="Gene3D" id="3.30.160.60">
    <property type="entry name" value="Classic Zinc Finger"/>
    <property type="match status" value="5"/>
</dbReference>
<dbReference type="GO" id="GO:0008270">
    <property type="term" value="F:zinc ion binding"/>
    <property type="evidence" value="ECO:0007669"/>
    <property type="project" value="UniProtKB-KW"/>
</dbReference>
<proteinExistence type="predicted"/>
<dbReference type="Pfam" id="PF00096">
    <property type="entry name" value="zf-C2H2"/>
    <property type="match status" value="5"/>
</dbReference>
<reference evidence="10" key="1">
    <citation type="submission" date="2022-03" db="EMBL/GenBank/DDBJ databases">
        <authorList>
            <person name="Alioto T."/>
            <person name="Alioto T."/>
            <person name="Gomez Garrido J."/>
        </authorList>
    </citation>
    <scope>NUCLEOTIDE SEQUENCE</scope>
</reference>
<evidence type="ECO:0000313" key="10">
    <source>
        <dbReference type="EMBL" id="CAH2320982.1"/>
    </source>
</evidence>
<feature type="region of interest" description="Disordered" evidence="7">
    <location>
        <begin position="288"/>
        <end position="308"/>
    </location>
</feature>
<dbReference type="FunFam" id="3.30.160.60:FF:002343">
    <property type="entry name" value="Zinc finger protein 33A"/>
    <property type="match status" value="2"/>
</dbReference>
<dbReference type="SMART" id="SM00355">
    <property type="entry name" value="ZnF_C2H2"/>
    <property type="match status" value="6"/>
</dbReference>
<keyword evidence="3 6" id="KW-0863">Zinc-finger</keyword>
<keyword evidence="5" id="KW-0539">Nucleus</keyword>
<keyword evidence="1" id="KW-0479">Metal-binding</keyword>
<accession>A0AAD1TAT9</accession>
<keyword evidence="8" id="KW-0732">Signal</keyword>
<dbReference type="FunFam" id="3.30.160.60:FF:000848">
    <property type="entry name" value="Zinc finger protein 35"/>
    <property type="match status" value="1"/>
</dbReference>
<dbReference type="SUPFAM" id="SSF57667">
    <property type="entry name" value="beta-beta-alpha zinc fingers"/>
    <property type="match status" value="3"/>
</dbReference>
<evidence type="ECO:0000256" key="7">
    <source>
        <dbReference type="SAM" id="MobiDB-lite"/>
    </source>
</evidence>
<feature type="domain" description="C2H2-type" evidence="9">
    <location>
        <begin position="475"/>
        <end position="502"/>
    </location>
</feature>
<protein>
    <submittedName>
        <fullName evidence="10">Oocyte zinc finger -like</fullName>
    </submittedName>
</protein>
<evidence type="ECO:0000256" key="4">
    <source>
        <dbReference type="ARBA" id="ARBA00022833"/>
    </source>
</evidence>
<feature type="signal peptide" evidence="8">
    <location>
        <begin position="1"/>
        <end position="17"/>
    </location>
</feature>
<feature type="domain" description="C2H2-type" evidence="9">
    <location>
        <begin position="587"/>
        <end position="612"/>
    </location>
</feature>
<feature type="chain" id="PRO_5042015468" evidence="8">
    <location>
        <begin position="18"/>
        <end position="612"/>
    </location>
</feature>
<dbReference type="AlphaFoldDB" id="A0AAD1TAT9"/>
<dbReference type="InterPro" id="IPR050826">
    <property type="entry name" value="Krueppel_C2H2_ZnFinger"/>
</dbReference>
<feature type="domain" description="C2H2-type" evidence="9">
    <location>
        <begin position="503"/>
        <end position="530"/>
    </location>
</feature>
<dbReference type="Proteomes" id="UP001295444">
    <property type="component" value="Chromosome 11"/>
</dbReference>
<dbReference type="EMBL" id="OW240922">
    <property type="protein sequence ID" value="CAH2320982.1"/>
    <property type="molecule type" value="Genomic_DNA"/>
</dbReference>
<dbReference type="GO" id="GO:0005634">
    <property type="term" value="C:nucleus"/>
    <property type="evidence" value="ECO:0007669"/>
    <property type="project" value="UniProtKB-ARBA"/>
</dbReference>
<evidence type="ECO:0000256" key="6">
    <source>
        <dbReference type="PROSITE-ProRule" id="PRU00042"/>
    </source>
</evidence>
<dbReference type="FunFam" id="3.30.160.60:FF:000690">
    <property type="entry name" value="Zinc finger protein 354C"/>
    <property type="match status" value="1"/>
</dbReference>
<evidence type="ECO:0000256" key="5">
    <source>
        <dbReference type="ARBA" id="ARBA00023242"/>
    </source>
</evidence>
<keyword evidence="4" id="KW-0862">Zinc</keyword>